<evidence type="ECO:0000313" key="2">
    <source>
        <dbReference type="Proteomes" id="UP000318437"/>
    </source>
</evidence>
<dbReference type="EMBL" id="SJPS01000004">
    <property type="protein sequence ID" value="TWU25796.1"/>
    <property type="molecule type" value="Genomic_DNA"/>
</dbReference>
<protein>
    <submittedName>
        <fullName evidence="1">Ubiquinone biosynthesis O-methyltransferase</fullName>
        <ecNumber evidence="1">2.1.1.222</ecNumber>
    </submittedName>
</protein>
<dbReference type="AlphaFoldDB" id="A0A5C6CRP9"/>
<evidence type="ECO:0000313" key="1">
    <source>
        <dbReference type="EMBL" id="TWU25796.1"/>
    </source>
</evidence>
<comment type="caution">
    <text evidence="1">The sequence shown here is derived from an EMBL/GenBank/DDBJ whole genome shotgun (WGS) entry which is preliminary data.</text>
</comment>
<reference evidence="1 2" key="1">
    <citation type="submission" date="2019-02" db="EMBL/GenBank/DDBJ databases">
        <title>Deep-cultivation of Planctomycetes and their phenomic and genomic characterization uncovers novel biology.</title>
        <authorList>
            <person name="Wiegand S."/>
            <person name="Jogler M."/>
            <person name="Boedeker C."/>
            <person name="Pinto D."/>
            <person name="Vollmers J."/>
            <person name="Rivas-Marin E."/>
            <person name="Kohn T."/>
            <person name="Peeters S.H."/>
            <person name="Heuer A."/>
            <person name="Rast P."/>
            <person name="Oberbeckmann S."/>
            <person name="Bunk B."/>
            <person name="Jeske O."/>
            <person name="Meyerdierks A."/>
            <person name="Storesund J.E."/>
            <person name="Kallscheuer N."/>
            <person name="Luecker S."/>
            <person name="Lage O.M."/>
            <person name="Pohl T."/>
            <person name="Merkel B.J."/>
            <person name="Hornburger P."/>
            <person name="Mueller R.-W."/>
            <person name="Bruemmer F."/>
            <person name="Labrenz M."/>
            <person name="Spormann A.M."/>
            <person name="Op Den Camp H."/>
            <person name="Overmann J."/>
            <person name="Amann R."/>
            <person name="Jetten M.S.M."/>
            <person name="Mascher T."/>
            <person name="Medema M.H."/>
            <person name="Devos D.P."/>
            <person name="Kaster A.-K."/>
            <person name="Ovreas L."/>
            <person name="Rohde M."/>
            <person name="Galperin M.Y."/>
            <person name="Jogler C."/>
        </authorList>
    </citation>
    <scope>NUCLEOTIDE SEQUENCE [LARGE SCALE GENOMIC DNA]</scope>
    <source>
        <strain evidence="1 2">Pla144</strain>
    </source>
</reference>
<proteinExistence type="predicted"/>
<dbReference type="CDD" id="cd02440">
    <property type="entry name" value="AdoMet_MTases"/>
    <property type="match status" value="1"/>
</dbReference>
<name>A0A5C6CRP9_9BACT</name>
<keyword evidence="2" id="KW-1185">Reference proteome</keyword>
<gene>
    <name evidence="1" type="primary">ubiG</name>
    <name evidence="1" type="ORF">Pla144_30080</name>
</gene>
<accession>A0A5C6CRP9</accession>
<sequence>MNRSILVRIMGFRATLIHGDTLVLDRWRWLRRRLPKTANNESLLDVGCGTGAFTIGAALRGYQATGISWDERNQEVAKQRAMLCHAEKSSFVIGDVRELGELQNLKDNYDCVICLECVEHILNDLKLFRDLADRIKPGGRLLLSTPHYYYLPMSDEDLGPFLTEETGWHVRRGYTSAMLLELCETAGLHHGEISYCSGFISQMVTRFWRTCNRLPGGTALGFVLTLPLRLLPLILPDRWITQVLRWPFYSICLEAYKPRFENEKGNSRISDS</sequence>
<keyword evidence="1" id="KW-0808">Transferase</keyword>
<dbReference type="EC" id="2.1.1.222" evidence="1"/>
<dbReference type="InterPro" id="IPR029063">
    <property type="entry name" value="SAM-dependent_MTases_sf"/>
</dbReference>
<dbReference type="PANTHER" id="PTHR43464">
    <property type="entry name" value="METHYLTRANSFERASE"/>
    <property type="match status" value="1"/>
</dbReference>
<dbReference type="GO" id="GO:0102208">
    <property type="term" value="F:2-polyprenyl-6-hydroxyphenol methylase activity"/>
    <property type="evidence" value="ECO:0007669"/>
    <property type="project" value="UniProtKB-EC"/>
</dbReference>
<dbReference type="Pfam" id="PF13489">
    <property type="entry name" value="Methyltransf_23"/>
    <property type="match status" value="1"/>
</dbReference>
<dbReference type="RefSeq" id="WP_197530688.1">
    <property type="nucleotide sequence ID" value="NZ_SJPS01000004.1"/>
</dbReference>
<dbReference type="Proteomes" id="UP000318437">
    <property type="component" value="Unassembled WGS sequence"/>
</dbReference>
<organism evidence="1 2">
    <name type="scientific">Bythopirellula polymerisocia</name>
    <dbReference type="NCBI Taxonomy" id="2528003"/>
    <lineage>
        <taxon>Bacteria</taxon>
        <taxon>Pseudomonadati</taxon>
        <taxon>Planctomycetota</taxon>
        <taxon>Planctomycetia</taxon>
        <taxon>Pirellulales</taxon>
        <taxon>Lacipirellulaceae</taxon>
        <taxon>Bythopirellula</taxon>
    </lineage>
</organism>
<dbReference type="SUPFAM" id="SSF53335">
    <property type="entry name" value="S-adenosyl-L-methionine-dependent methyltransferases"/>
    <property type="match status" value="1"/>
</dbReference>
<keyword evidence="1" id="KW-0489">Methyltransferase</keyword>
<keyword evidence="1" id="KW-0830">Ubiquinone</keyword>
<dbReference type="GO" id="GO:0032259">
    <property type="term" value="P:methylation"/>
    <property type="evidence" value="ECO:0007669"/>
    <property type="project" value="UniProtKB-KW"/>
</dbReference>
<dbReference type="Gene3D" id="3.40.50.150">
    <property type="entry name" value="Vaccinia Virus protein VP39"/>
    <property type="match status" value="1"/>
</dbReference>